<keyword evidence="3" id="KW-0235">DNA replication</keyword>
<accession>M1L8H6</accession>
<evidence type="ECO:0000256" key="2">
    <source>
        <dbReference type="ARBA" id="ARBA00022695"/>
    </source>
</evidence>
<reference evidence="6 7" key="1">
    <citation type="journal article" date="2013" name="Genome Biol. Evol.">
        <title>Genome evolution and phylogenomic analysis of candidatus kinetoplastibacterium, the betaproteobacterial endosymbionts of strigomonas and angomonas.</title>
        <authorList>
            <person name="Alves J.M."/>
            <person name="Serrano M.G."/>
            <person name="Maia da Silva F."/>
            <person name="Voegtly L.J."/>
            <person name="Matveyev A.V."/>
            <person name="Teixeira M.M."/>
            <person name="Camargo E.P."/>
            <person name="Buck G.A."/>
        </authorList>
    </citation>
    <scope>NUCLEOTIDE SEQUENCE [LARGE SCALE GENOMIC DNA]</scope>
    <source>
        <strain evidence="6 7">TCC219</strain>
    </source>
</reference>
<organism evidence="6 7">
    <name type="scientific">Candidatus Kinetoplastidibacterium galati TCC219</name>
    <dbReference type="NCBI Taxonomy" id="1208921"/>
    <lineage>
        <taxon>Bacteria</taxon>
        <taxon>Pseudomonadati</taxon>
        <taxon>Pseudomonadota</taxon>
        <taxon>Betaproteobacteria</taxon>
        <taxon>Candidatus Kinetoplastidibacterium</taxon>
    </lineage>
</organism>
<keyword evidence="4" id="KW-0239">DNA-directed DNA polymerase</keyword>
<dbReference type="Pfam" id="PF06144">
    <property type="entry name" value="DNA_pol3_delta"/>
    <property type="match status" value="1"/>
</dbReference>
<dbReference type="GO" id="GO:0003677">
    <property type="term" value="F:DNA binding"/>
    <property type="evidence" value="ECO:0007669"/>
    <property type="project" value="InterPro"/>
</dbReference>
<keyword evidence="7" id="KW-1185">Reference proteome</keyword>
<dbReference type="KEGG" id="kga:ST1E_0445"/>
<dbReference type="AlphaFoldDB" id="M1L8H6"/>
<evidence type="ECO:0000256" key="4">
    <source>
        <dbReference type="ARBA" id="ARBA00022932"/>
    </source>
</evidence>
<dbReference type="PANTHER" id="PTHR34388">
    <property type="entry name" value="DNA POLYMERASE III SUBUNIT DELTA"/>
    <property type="match status" value="1"/>
</dbReference>
<evidence type="ECO:0000256" key="1">
    <source>
        <dbReference type="ARBA" id="ARBA00022679"/>
    </source>
</evidence>
<evidence type="ECO:0000259" key="5">
    <source>
        <dbReference type="Pfam" id="PF06144"/>
    </source>
</evidence>
<evidence type="ECO:0000313" key="7">
    <source>
        <dbReference type="Proteomes" id="UP000011658"/>
    </source>
</evidence>
<dbReference type="InterPro" id="IPR027417">
    <property type="entry name" value="P-loop_NTPase"/>
</dbReference>
<dbReference type="InterPro" id="IPR005790">
    <property type="entry name" value="DNA_polIII_delta"/>
</dbReference>
<dbReference type="GO" id="GO:0009360">
    <property type="term" value="C:DNA polymerase III complex"/>
    <property type="evidence" value="ECO:0007669"/>
    <property type="project" value="InterPro"/>
</dbReference>
<dbReference type="eggNOG" id="COG1466">
    <property type="taxonomic scope" value="Bacteria"/>
</dbReference>
<dbReference type="Gene3D" id="1.10.8.60">
    <property type="match status" value="1"/>
</dbReference>
<protein>
    <submittedName>
        <fullName evidence="6">DNA polymerase III subunit delta</fullName>
        <ecNumber evidence="6">2.7.7.7</ecNumber>
    </submittedName>
</protein>
<feature type="domain" description="DNA polymerase III delta N-terminal" evidence="5">
    <location>
        <begin position="25"/>
        <end position="137"/>
    </location>
</feature>
<dbReference type="Proteomes" id="UP000011658">
    <property type="component" value="Chromosome"/>
</dbReference>
<dbReference type="PATRIC" id="fig|1208921.3.peg.165"/>
<evidence type="ECO:0000313" key="6">
    <source>
        <dbReference type="EMBL" id="AGF48888.1"/>
    </source>
</evidence>
<dbReference type="Gene3D" id="3.40.50.300">
    <property type="entry name" value="P-loop containing nucleotide triphosphate hydrolases"/>
    <property type="match status" value="1"/>
</dbReference>
<sequence length="304" mass="35489">MIRTLDYKNINNYIKNINGDFSPVYILTGTEQLLINETIDKIHSHLFKYNFHNYSNLVMDSKSDWLSLLNSISTLNLFDKNRIFNINISYGNIGKLGSDTMTKISQYIKKIKPVKDVLIIQMQKNNKIIHSSWMKNLINIGITINIPNIRQDNLPIWIKNRLQEQGQYTDVKTIEWMANNLENNLLGASQEIEKLSFLFSKGKISDIDVKSSILENLSNYNLYDFRISILDGNVPRLTKILHYFKINELFPVPLILWAIYEDIKIIGKLIENNHSSQIIEKLNIFGKHKDSLMRFSIKIKKQNH</sequence>
<proteinExistence type="predicted"/>
<dbReference type="PANTHER" id="PTHR34388:SF1">
    <property type="entry name" value="DNA POLYMERASE III SUBUNIT DELTA"/>
    <property type="match status" value="1"/>
</dbReference>
<dbReference type="EC" id="2.7.7.7" evidence="6"/>
<dbReference type="STRING" id="1208921.ST1E_0445"/>
<dbReference type="GO" id="GO:0006261">
    <property type="term" value="P:DNA-templated DNA replication"/>
    <property type="evidence" value="ECO:0007669"/>
    <property type="project" value="TreeGrafter"/>
</dbReference>
<gene>
    <name evidence="6" type="ORF">ST1E_0445</name>
</gene>
<keyword evidence="1 6" id="KW-0808">Transferase</keyword>
<dbReference type="HOGENOM" id="CLU_044694_0_0_4"/>
<dbReference type="InterPro" id="IPR010372">
    <property type="entry name" value="DNA_pol3_delta_N"/>
</dbReference>
<dbReference type="SUPFAM" id="SSF52540">
    <property type="entry name" value="P-loop containing nucleoside triphosphate hydrolases"/>
    <property type="match status" value="1"/>
</dbReference>
<name>M1L8H6_9PROT</name>
<dbReference type="EMBL" id="CP003806">
    <property type="protein sequence ID" value="AGF48888.1"/>
    <property type="molecule type" value="Genomic_DNA"/>
</dbReference>
<dbReference type="GO" id="GO:0003887">
    <property type="term" value="F:DNA-directed DNA polymerase activity"/>
    <property type="evidence" value="ECO:0007669"/>
    <property type="project" value="UniProtKB-KW"/>
</dbReference>
<evidence type="ECO:0000256" key="3">
    <source>
        <dbReference type="ARBA" id="ARBA00022705"/>
    </source>
</evidence>
<dbReference type="NCBIfam" id="TIGR01128">
    <property type="entry name" value="holA"/>
    <property type="match status" value="1"/>
</dbReference>
<dbReference type="RefSeq" id="WP_015389373.1">
    <property type="nucleotide sequence ID" value="NC_020284.1"/>
</dbReference>
<keyword evidence="2 6" id="KW-0548">Nucleotidyltransferase</keyword>
<dbReference type="CDD" id="cd18138">
    <property type="entry name" value="HLD_clamp_pol_III_delta"/>
    <property type="match status" value="1"/>
</dbReference>